<reference evidence="1 2" key="1">
    <citation type="submission" date="2018-06" db="EMBL/GenBank/DDBJ databases">
        <authorList>
            <consortium name="Pathogen Informatics"/>
            <person name="Doyle S."/>
        </authorList>
    </citation>
    <scope>NUCLEOTIDE SEQUENCE [LARGE SCALE GENOMIC DNA]</scope>
    <source>
        <strain evidence="1 2">NCTC12860</strain>
    </source>
</reference>
<dbReference type="AlphaFoldDB" id="A0A336NC38"/>
<protein>
    <submittedName>
        <fullName evidence="1">Uncharacterized protein</fullName>
    </submittedName>
</protein>
<sequence length="34" mass="4002">MLPFTLLKSSLIFSKWFFCLDEKGPQYMISLVCD</sequence>
<evidence type="ECO:0000313" key="1">
    <source>
        <dbReference type="EMBL" id="SSZ39259.1"/>
    </source>
</evidence>
<evidence type="ECO:0000313" key="2">
    <source>
        <dbReference type="Proteomes" id="UP000253846"/>
    </source>
</evidence>
<gene>
    <name evidence="1" type="ORF">NCTC12860_00463</name>
</gene>
<dbReference type="Proteomes" id="UP000253846">
    <property type="component" value="Unassembled WGS sequence"/>
</dbReference>
<proteinExistence type="predicted"/>
<name>A0A336NC38_BARGR</name>
<organism evidence="1 2">
    <name type="scientific">Bartonella grahamii</name>
    <dbReference type="NCBI Taxonomy" id="33045"/>
    <lineage>
        <taxon>Bacteria</taxon>
        <taxon>Pseudomonadati</taxon>
        <taxon>Pseudomonadota</taxon>
        <taxon>Alphaproteobacteria</taxon>
        <taxon>Hyphomicrobiales</taxon>
        <taxon>Bartonellaceae</taxon>
        <taxon>Bartonella</taxon>
    </lineage>
</organism>
<dbReference type="EMBL" id="UFTD01000001">
    <property type="protein sequence ID" value="SSZ39259.1"/>
    <property type="molecule type" value="Genomic_DNA"/>
</dbReference>
<accession>A0A336NC38</accession>